<keyword evidence="3" id="KW-1133">Transmembrane helix</keyword>
<reference evidence="5" key="1">
    <citation type="submission" date="2022-07" db="EMBL/GenBank/DDBJ databases">
        <title>The genome of Lyophyllum shimeji provides insight into the initial evolution of ectomycorrhizal fungal genome.</title>
        <authorList>
            <person name="Kobayashi Y."/>
            <person name="Shibata T."/>
            <person name="Hirakawa H."/>
            <person name="Shigenobu S."/>
            <person name="Nishiyama T."/>
            <person name="Yamada A."/>
            <person name="Hasebe M."/>
            <person name="Kawaguchi M."/>
        </authorList>
    </citation>
    <scope>NUCLEOTIDE SEQUENCE</scope>
    <source>
        <strain evidence="5">AT787</strain>
    </source>
</reference>
<dbReference type="EMBL" id="BRPK01000006">
    <property type="protein sequence ID" value="GLB39363.1"/>
    <property type="molecule type" value="Genomic_DNA"/>
</dbReference>
<feature type="coiled-coil region" evidence="1">
    <location>
        <begin position="100"/>
        <end position="127"/>
    </location>
</feature>
<dbReference type="Proteomes" id="UP001063166">
    <property type="component" value="Unassembled WGS sequence"/>
</dbReference>
<evidence type="ECO:0000256" key="2">
    <source>
        <dbReference type="SAM" id="MobiDB-lite"/>
    </source>
</evidence>
<evidence type="ECO:0000256" key="3">
    <source>
        <dbReference type="SAM" id="Phobius"/>
    </source>
</evidence>
<name>A0A9P3PPT6_LYOSH</name>
<dbReference type="PANTHER" id="PTHR12203">
    <property type="entry name" value="KDEL LYS-ASP-GLU-LEU CONTAINING - RELATED"/>
    <property type="match status" value="1"/>
</dbReference>
<dbReference type="AlphaFoldDB" id="A0A9P3PPT6"/>
<keyword evidence="3" id="KW-0472">Membrane</keyword>
<evidence type="ECO:0000313" key="6">
    <source>
        <dbReference type="Proteomes" id="UP001063166"/>
    </source>
</evidence>
<evidence type="ECO:0000313" key="5">
    <source>
        <dbReference type="EMBL" id="GLB39363.1"/>
    </source>
</evidence>
<organism evidence="5 6">
    <name type="scientific">Lyophyllum shimeji</name>
    <name type="common">Hon-shimeji</name>
    <name type="synonym">Tricholoma shimeji</name>
    <dbReference type="NCBI Taxonomy" id="47721"/>
    <lineage>
        <taxon>Eukaryota</taxon>
        <taxon>Fungi</taxon>
        <taxon>Dikarya</taxon>
        <taxon>Basidiomycota</taxon>
        <taxon>Agaricomycotina</taxon>
        <taxon>Agaricomycetes</taxon>
        <taxon>Agaricomycetidae</taxon>
        <taxon>Agaricales</taxon>
        <taxon>Tricholomatineae</taxon>
        <taxon>Lyophyllaceae</taxon>
        <taxon>Lyophyllum</taxon>
    </lineage>
</organism>
<feature type="transmembrane region" description="Helical" evidence="3">
    <location>
        <begin position="29"/>
        <end position="46"/>
    </location>
</feature>
<gene>
    <name evidence="5" type="ORF">LshimejAT787_0605250</name>
</gene>
<feature type="region of interest" description="Disordered" evidence="2">
    <location>
        <begin position="282"/>
        <end position="311"/>
    </location>
</feature>
<evidence type="ECO:0000259" key="4">
    <source>
        <dbReference type="SMART" id="SM00672"/>
    </source>
</evidence>
<keyword evidence="1" id="KW-0175">Coiled coil</keyword>
<evidence type="ECO:0000256" key="1">
    <source>
        <dbReference type="SAM" id="Coils"/>
    </source>
</evidence>
<protein>
    <submittedName>
        <fullName evidence="5">Lipopolysaccharide-modifying enzyme</fullName>
    </submittedName>
</protein>
<keyword evidence="3" id="KW-0812">Transmembrane</keyword>
<dbReference type="InterPro" id="IPR006598">
    <property type="entry name" value="CAP10"/>
</dbReference>
<dbReference type="PANTHER" id="PTHR12203:SF118">
    <property type="entry name" value="BETA-1,2-XYLOSYLTRANSFERASE 1"/>
    <property type="match status" value="1"/>
</dbReference>
<comment type="caution">
    <text evidence="5">The sequence shown here is derived from an EMBL/GenBank/DDBJ whole genome shotgun (WGS) entry which is preliminary data.</text>
</comment>
<dbReference type="OrthoDB" id="541052at2759"/>
<keyword evidence="6" id="KW-1185">Reference proteome</keyword>
<proteinExistence type="predicted"/>
<accession>A0A9P3PPT6</accession>
<dbReference type="SMART" id="SM00672">
    <property type="entry name" value="CAP10"/>
    <property type="match status" value="1"/>
</dbReference>
<sequence length="626" mass="72149">MDKGRLHGRTATPASLTSSFLAKGLRRRFTLLLLIVIVGIYFGRLLQLTPNSSRSNVRDHREARCDTLGSADDEQPISAHHTYLPNGLLHVNPDGIHPILELVKKAEEEWEKKLDRASRTLEEAVVEYKRRYKRDPPEGFDDWWDFAHEMEVQLPDEYDTIYRELEPFWGMDPKDLAELLAIEETKPDSFTLAKNETHDTHLVTTAFSDPETWEERGLLRGMKEIRDLLDTVEPALPPFRAVFSPHGTANLLSDYNVRRACLDAAGENRYVELSKLPKPARLGFASACPPGSPGRPDEPPVNHSHRPPPRTDRTFIFDHRLSMDPCRHPHIFRNHAQYLAHDVGTTPQPTAAPRFTYSTTALFHDIQLPSFLGWTPETSPRVDDPLWESKTDERLHWRGSNIGMAYTDSTQWRDSHRSRLVSWAHDINGTVNVLIPGYVEDEGWKRVGHGTVVSKALLNPAMLDIAFSGTPRGCDLQYCRYLETQFEWRKNQDANGKEAGNHKYILDVDGKGWSKDFKRLMSSNSVIFKSTAYPEWWLDRSQPWVHYVPIKVDYSDLYDAYFFFRGGLYGEGNHDHLAKKIAYAGREWSKTFWREEDMTVYLFRLLLEYARVMHPDRESKSYKPTG</sequence>
<dbReference type="InterPro" id="IPR051091">
    <property type="entry name" value="O-Glucosyltr/Glycosyltrsf_90"/>
</dbReference>
<dbReference type="Pfam" id="PF05686">
    <property type="entry name" value="Glyco_transf_90"/>
    <property type="match status" value="1"/>
</dbReference>
<feature type="domain" description="Glycosyl transferase CAP10" evidence="4">
    <location>
        <begin position="331"/>
        <end position="616"/>
    </location>
</feature>